<dbReference type="Proteomes" id="UP000789570">
    <property type="component" value="Unassembled WGS sequence"/>
</dbReference>
<name>A0A9N8YWS9_9GLOM</name>
<dbReference type="AlphaFoldDB" id="A0A9N8YWS9"/>
<dbReference type="GO" id="GO:0004672">
    <property type="term" value="F:protein kinase activity"/>
    <property type="evidence" value="ECO:0007669"/>
    <property type="project" value="InterPro"/>
</dbReference>
<dbReference type="InterPro" id="IPR011009">
    <property type="entry name" value="Kinase-like_dom_sf"/>
</dbReference>
<reference evidence="4" key="1">
    <citation type="submission" date="2021-06" db="EMBL/GenBank/DDBJ databases">
        <authorList>
            <person name="Kallberg Y."/>
            <person name="Tangrot J."/>
            <person name="Rosling A."/>
        </authorList>
    </citation>
    <scope>NUCLEOTIDE SEQUENCE</scope>
    <source>
        <strain evidence="4">UK204</strain>
    </source>
</reference>
<dbReference type="GO" id="GO:0005524">
    <property type="term" value="F:ATP binding"/>
    <property type="evidence" value="ECO:0007669"/>
    <property type="project" value="UniProtKB-KW"/>
</dbReference>
<accession>A0A9N8YWS9</accession>
<dbReference type="PANTHER" id="PTHR27001">
    <property type="entry name" value="OS01G0253100 PROTEIN"/>
    <property type="match status" value="1"/>
</dbReference>
<evidence type="ECO:0000313" key="4">
    <source>
        <dbReference type="EMBL" id="CAG8454660.1"/>
    </source>
</evidence>
<dbReference type="PANTHER" id="PTHR27001:SF931">
    <property type="entry name" value="OS11G0664100 PROTEIN"/>
    <property type="match status" value="1"/>
</dbReference>
<evidence type="ECO:0000256" key="2">
    <source>
        <dbReference type="ARBA" id="ARBA00022840"/>
    </source>
</evidence>
<dbReference type="InterPro" id="IPR001245">
    <property type="entry name" value="Ser-Thr/Tyr_kinase_cat_dom"/>
</dbReference>
<dbReference type="Gene3D" id="1.10.510.10">
    <property type="entry name" value="Transferase(Phosphotransferase) domain 1"/>
    <property type="match status" value="1"/>
</dbReference>
<dbReference type="EMBL" id="CAJVPQ010000186">
    <property type="protein sequence ID" value="CAG8454660.1"/>
    <property type="molecule type" value="Genomic_DNA"/>
</dbReference>
<sequence length="246" mass="28183">MDDNKSHTYDHSDIQQNCGNSIINEFVENTNHLEWINFDRFKSVKIINKRGAFSPIYSAVWIEGPKCKFDEDAKTWLRNGPIKVILKRLSDTQNLSQGFANQLYKYRRCYQSSTLADYFGMTKDPASNYMLIMKYYEQGNLYSYLDQSLGALCWRDIVEILFNISAGLNFIHETGLVHGNLHGGNILVENEADSIDARISDTGLPLYNCLDKWVTAICNDPEPSDLSNQFDAAEEIKFSNLENITF</sequence>
<evidence type="ECO:0000256" key="1">
    <source>
        <dbReference type="ARBA" id="ARBA00022741"/>
    </source>
</evidence>
<evidence type="ECO:0000313" key="5">
    <source>
        <dbReference type="Proteomes" id="UP000789570"/>
    </source>
</evidence>
<dbReference type="SUPFAM" id="SSF56112">
    <property type="entry name" value="Protein kinase-like (PK-like)"/>
    <property type="match status" value="1"/>
</dbReference>
<gene>
    <name evidence="4" type="ORF">FCALED_LOCUS1427</name>
</gene>
<keyword evidence="5" id="KW-1185">Reference proteome</keyword>
<keyword evidence="2" id="KW-0067">ATP-binding</keyword>
<dbReference type="Pfam" id="PF07714">
    <property type="entry name" value="PK_Tyr_Ser-Thr"/>
    <property type="match status" value="1"/>
</dbReference>
<keyword evidence="1" id="KW-0547">Nucleotide-binding</keyword>
<organism evidence="4 5">
    <name type="scientific">Funneliformis caledonium</name>
    <dbReference type="NCBI Taxonomy" id="1117310"/>
    <lineage>
        <taxon>Eukaryota</taxon>
        <taxon>Fungi</taxon>
        <taxon>Fungi incertae sedis</taxon>
        <taxon>Mucoromycota</taxon>
        <taxon>Glomeromycotina</taxon>
        <taxon>Glomeromycetes</taxon>
        <taxon>Glomerales</taxon>
        <taxon>Glomeraceae</taxon>
        <taxon>Funneliformis</taxon>
    </lineage>
</organism>
<dbReference type="OrthoDB" id="6718656at2759"/>
<comment type="caution">
    <text evidence="4">The sequence shown here is derived from an EMBL/GenBank/DDBJ whole genome shotgun (WGS) entry which is preliminary data.</text>
</comment>
<dbReference type="InterPro" id="IPR000719">
    <property type="entry name" value="Prot_kinase_dom"/>
</dbReference>
<evidence type="ECO:0000259" key="3">
    <source>
        <dbReference type="PROSITE" id="PS50011"/>
    </source>
</evidence>
<dbReference type="GO" id="GO:0005886">
    <property type="term" value="C:plasma membrane"/>
    <property type="evidence" value="ECO:0007669"/>
    <property type="project" value="TreeGrafter"/>
</dbReference>
<protein>
    <submittedName>
        <fullName evidence="4">2524_t:CDS:1</fullName>
    </submittedName>
</protein>
<feature type="domain" description="Protein kinase" evidence="3">
    <location>
        <begin position="42"/>
        <end position="246"/>
    </location>
</feature>
<proteinExistence type="predicted"/>
<dbReference type="PROSITE" id="PS50011">
    <property type="entry name" value="PROTEIN_KINASE_DOM"/>
    <property type="match status" value="1"/>
</dbReference>